<dbReference type="Proteomes" id="UP000295727">
    <property type="component" value="Chromosome 2"/>
</dbReference>
<dbReference type="PIRSF" id="PIRSF015957">
    <property type="entry name" value="UCP015957"/>
    <property type="match status" value="1"/>
</dbReference>
<keyword evidence="9" id="KW-1185">Reference proteome</keyword>
<comment type="function">
    <text evidence="1">Catalyzes the formation of 4-(hydroxymethyl)-2-furancarboxaldehyde phosphate (4-HFC-P) from two molecules of glyceraldehyde-3-P (GA-3-P).</text>
</comment>
<proteinExistence type="predicted"/>
<keyword evidence="3" id="KW-0456">Lyase</keyword>
<organism evidence="8 9">
    <name type="scientific">Paraburkholderia pallida</name>
    <dbReference type="NCBI Taxonomy" id="2547399"/>
    <lineage>
        <taxon>Bacteria</taxon>
        <taxon>Pseudomonadati</taxon>
        <taxon>Pseudomonadota</taxon>
        <taxon>Betaproteobacteria</taxon>
        <taxon>Burkholderiales</taxon>
        <taxon>Burkholderiaceae</taxon>
        <taxon>Paraburkholderia</taxon>
    </lineage>
</organism>
<dbReference type="NCBIfam" id="NF002574">
    <property type="entry name" value="PRK02227.1-2"/>
    <property type="match status" value="1"/>
</dbReference>
<evidence type="ECO:0000256" key="1">
    <source>
        <dbReference type="ARBA" id="ARBA00003810"/>
    </source>
</evidence>
<feature type="active site" description="Proton acceptor" evidence="7">
    <location>
        <position position="90"/>
    </location>
</feature>
<dbReference type="GO" id="GO:0016829">
    <property type="term" value="F:lyase activity"/>
    <property type="evidence" value="ECO:0007669"/>
    <property type="project" value="UniProtKB-KW"/>
</dbReference>
<protein>
    <recommendedName>
        <fullName evidence="2">(5-formylfuran-3-yl)methyl phosphate synthase</fullName>
        <ecNumber evidence="2">4.2.3.153</ecNumber>
    </recommendedName>
    <alternativeName>
        <fullName evidence="5">4-(hydroxymethyl)-2-furancarboxaldehyde-phosphate synthase</fullName>
    </alternativeName>
</protein>
<evidence type="ECO:0000256" key="3">
    <source>
        <dbReference type="ARBA" id="ARBA00023239"/>
    </source>
</evidence>
<dbReference type="EMBL" id="CP038149">
    <property type="protein sequence ID" value="QBQ99551.1"/>
    <property type="molecule type" value="Genomic_DNA"/>
</dbReference>
<dbReference type="SUPFAM" id="SSF51366">
    <property type="entry name" value="Ribulose-phoshate binding barrel"/>
    <property type="match status" value="1"/>
</dbReference>
<name>A0A4P7CZK3_9BURK</name>
<evidence type="ECO:0000256" key="2">
    <source>
        <dbReference type="ARBA" id="ARBA00012553"/>
    </source>
</evidence>
<dbReference type="KEGG" id="ppai:E1956_20490"/>
<evidence type="ECO:0000313" key="9">
    <source>
        <dbReference type="Proteomes" id="UP000295727"/>
    </source>
</evidence>
<dbReference type="Pfam" id="PF04476">
    <property type="entry name" value="4HFCP_synth"/>
    <property type="match status" value="1"/>
</dbReference>
<dbReference type="EC" id="4.2.3.153" evidence="2"/>
<dbReference type="OrthoDB" id="2111523at2"/>
<evidence type="ECO:0000256" key="7">
    <source>
        <dbReference type="PIRSR" id="PIRSR015957-1"/>
    </source>
</evidence>
<sequence length="238" mass="25236">MIRLLTSVRDLAEAREAAAAGADFIDLKEPRAGALGALPPARVASIVCALRESHPGLPVSATIGDLRPGDHAAVAHHANRIGRCGVDYVKAGVAPGPAARETLERMRALRWSMVPVLLCDDGLDLRLVEYACELGFVGVMADTARKDAGSLFRCVPLAVLDSMVQIARAHDVMVGLAGALRLEHVARVRALLPDFAGFRSALCDGARTGRLEAARVRDVREALHGETPVVQFESVLAA</sequence>
<gene>
    <name evidence="8" type="ORF">E1956_20490</name>
</gene>
<feature type="active site" description="Schiff-base intermediate with substrate" evidence="7">
    <location>
        <position position="28"/>
    </location>
</feature>
<dbReference type="RefSeq" id="WP_134752395.1">
    <property type="nucleotide sequence ID" value="NZ_CP038149.1"/>
</dbReference>
<evidence type="ECO:0000256" key="5">
    <source>
        <dbReference type="ARBA" id="ARBA00032523"/>
    </source>
</evidence>
<dbReference type="InterPro" id="IPR007565">
    <property type="entry name" value="4HFCP_synth"/>
</dbReference>
<comment type="catalytic activity">
    <reaction evidence="6">
        <text>2 D-glyceraldehyde 3-phosphate = 4-(hydroxymethyl)-2-furancarboxaldehyde phosphate + phosphate + 2 H2O</text>
        <dbReference type="Rhea" id="RHEA:43536"/>
        <dbReference type="ChEBI" id="CHEBI:15377"/>
        <dbReference type="ChEBI" id="CHEBI:43474"/>
        <dbReference type="ChEBI" id="CHEBI:59776"/>
        <dbReference type="ChEBI" id="CHEBI:83407"/>
        <dbReference type="EC" id="4.2.3.153"/>
    </reaction>
</comment>
<evidence type="ECO:0000256" key="6">
    <source>
        <dbReference type="ARBA" id="ARBA00047628"/>
    </source>
</evidence>
<dbReference type="InterPro" id="IPR011060">
    <property type="entry name" value="RibuloseP-bd_barrel"/>
</dbReference>
<evidence type="ECO:0000313" key="8">
    <source>
        <dbReference type="EMBL" id="QBQ99551.1"/>
    </source>
</evidence>
<evidence type="ECO:0000256" key="4">
    <source>
        <dbReference type="ARBA" id="ARBA00023270"/>
    </source>
</evidence>
<keyword evidence="4" id="KW-0704">Schiff base</keyword>
<dbReference type="AlphaFoldDB" id="A0A4P7CZK3"/>
<accession>A0A4P7CZK3</accession>
<reference evidence="8 9" key="1">
    <citation type="submission" date="2019-03" db="EMBL/GenBank/DDBJ databases">
        <title>Paraburkholderia sp. 7MH5, isolated from subtropical forest soil.</title>
        <authorList>
            <person name="Gao Z.-H."/>
            <person name="Qiu L.-H."/>
        </authorList>
    </citation>
    <scope>NUCLEOTIDE SEQUENCE [LARGE SCALE GENOMIC DNA]</scope>
    <source>
        <strain evidence="8 9">7MH5</strain>
    </source>
</reference>